<keyword evidence="3" id="KW-0411">Iron-sulfur</keyword>
<feature type="domain" description="Elp3/MiaA/NifB-like radical SAM core" evidence="4">
    <location>
        <begin position="48"/>
        <end position="276"/>
    </location>
</feature>
<dbReference type="GO" id="GO:0051536">
    <property type="term" value="F:iron-sulfur cluster binding"/>
    <property type="evidence" value="ECO:0007669"/>
    <property type="project" value="UniProtKB-KW"/>
</dbReference>
<dbReference type="Proteomes" id="UP000315995">
    <property type="component" value="Chromosome"/>
</dbReference>
<dbReference type="InterPro" id="IPR006638">
    <property type="entry name" value="Elp3/MiaA/NifB-like_rSAM"/>
</dbReference>
<dbReference type="Pfam" id="PF04055">
    <property type="entry name" value="Radical_SAM"/>
    <property type="match status" value="1"/>
</dbReference>
<name>A0A4Y6PP10_PERCE</name>
<sequence length="337" mass="37529">MKQVDNPPNPWSSTHVEWLGEPPEAELCVYEEQARSILTKNNSPDIPFCFGVNPYRGCYHGCAYCYARPTHQYLDFGAGTDFERKIIVKTNAADLLLRAFEKPGWEREPVAFSGITDCYQPLEASYGITRKCLEVCAKIGNPVAIVTKGSLIRRDVDVLERLNEEAGVHVYVSIPFADDEFGWAVEPHASAISQRFRTIQILSEAGITTGVAIAPIIPGLNDSDVPTILERAAELGATRAFMTLLRLPAEVLPVFEGRIRQVMPDRADKILNTVRDVRQGKLNESQFGGRMVGKGPRWKIISKLFETQCKRLGLNARQGAGVATELEKRGPLQQRLF</sequence>
<dbReference type="Gene3D" id="3.80.30.30">
    <property type="match status" value="1"/>
</dbReference>
<keyword evidence="2" id="KW-0408">Iron</keyword>
<proteinExistence type="predicted"/>
<dbReference type="RefSeq" id="WP_141196564.1">
    <property type="nucleotide sequence ID" value="NZ_CP041186.1"/>
</dbReference>
<evidence type="ECO:0000256" key="2">
    <source>
        <dbReference type="ARBA" id="ARBA00023004"/>
    </source>
</evidence>
<reference evidence="5 6" key="1">
    <citation type="submission" date="2019-06" db="EMBL/GenBank/DDBJ databases">
        <title>Persicimonas caeni gen. nov., sp. nov., a predatory bacterium isolated from solar saltern.</title>
        <authorList>
            <person name="Wang S."/>
        </authorList>
    </citation>
    <scope>NUCLEOTIDE SEQUENCE [LARGE SCALE GENOMIC DNA]</scope>
    <source>
        <strain evidence="5 6">YN101</strain>
    </source>
</reference>
<dbReference type="SUPFAM" id="SSF102114">
    <property type="entry name" value="Radical SAM enzymes"/>
    <property type="match status" value="1"/>
</dbReference>
<dbReference type="InterPro" id="IPR040086">
    <property type="entry name" value="MJ0683-like"/>
</dbReference>
<keyword evidence="1" id="KW-0479">Metal-binding</keyword>
<protein>
    <submittedName>
        <fullName evidence="5">PA0069 family radical SAM protein</fullName>
    </submittedName>
</protein>
<evidence type="ECO:0000256" key="3">
    <source>
        <dbReference type="ARBA" id="ARBA00023014"/>
    </source>
</evidence>
<gene>
    <name evidence="5" type="ORF">FIV42_04750</name>
</gene>
<accession>A0A5B8Y6B1</accession>
<dbReference type="OrthoDB" id="9785699at2"/>
<dbReference type="CDD" id="cd01335">
    <property type="entry name" value="Radical_SAM"/>
    <property type="match status" value="1"/>
</dbReference>
<dbReference type="InterPro" id="IPR007197">
    <property type="entry name" value="rSAM"/>
</dbReference>
<dbReference type="SFLD" id="SFLDG01084">
    <property type="entry name" value="Uncharacterised_Radical_SAM_Su"/>
    <property type="match status" value="1"/>
</dbReference>
<evidence type="ECO:0000313" key="5">
    <source>
        <dbReference type="EMBL" id="QDG50068.1"/>
    </source>
</evidence>
<evidence type="ECO:0000256" key="1">
    <source>
        <dbReference type="ARBA" id="ARBA00022723"/>
    </source>
</evidence>
<dbReference type="PANTHER" id="PTHR43432:SF3">
    <property type="entry name" value="SLR0285 PROTEIN"/>
    <property type="match status" value="1"/>
</dbReference>
<dbReference type="EMBL" id="CP041186">
    <property type="protein sequence ID" value="QDG50068.1"/>
    <property type="molecule type" value="Genomic_DNA"/>
</dbReference>
<dbReference type="NCBIfam" id="NF033668">
    <property type="entry name" value="rSAM_PA0069"/>
    <property type="match status" value="1"/>
</dbReference>
<accession>A0A4Y6PP10</accession>
<evidence type="ECO:0000313" key="6">
    <source>
        <dbReference type="Proteomes" id="UP000315995"/>
    </source>
</evidence>
<dbReference type="GO" id="GO:0003824">
    <property type="term" value="F:catalytic activity"/>
    <property type="evidence" value="ECO:0007669"/>
    <property type="project" value="InterPro"/>
</dbReference>
<evidence type="ECO:0000259" key="4">
    <source>
        <dbReference type="SMART" id="SM00729"/>
    </source>
</evidence>
<keyword evidence="6" id="KW-1185">Reference proteome</keyword>
<dbReference type="AlphaFoldDB" id="A0A4Y6PP10"/>
<organism evidence="5 6">
    <name type="scientific">Persicimonas caeni</name>
    <dbReference type="NCBI Taxonomy" id="2292766"/>
    <lineage>
        <taxon>Bacteria</taxon>
        <taxon>Deltaproteobacteria</taxon>
        <taxon>Bradymonadales</taxon>
        <taxon>Bradymonadaceae</taxon>
        <taxon>Persicimonas</taxon>
    </lineage>
</organism>
<dbReference type="GO" id="GO:0046872">
    <property type="term" value="F:metal ion binding"/>
    <property type="evidence" value="ECO:0007669"/>
    <property type="project" value="UniProtKB-KW"/>
</dbReference>
<dbReference type="PANTHER" id="PTHR43432">
    <property type="entry name" value="SLR0285 PROTEIN"/>
    <property type="match status" value="1"/>
</dbReference>
<dbReference type="SFLD" id="SFLDS00029">
    <property type="entry name" value="Radical_SAM"/>
    <property type="match status" value="1"/>
</dbReference>
<dbReference type="SMART" id="SM00729">
    <property type="entry name" value="Elp3"/>
    <property type="match status" value="1"/>
</dbReference>
<dbReference type="InterPro" id="IPR058240">
    <property type="entry name" value="rSAM_sf"/>
</dbReference>